<protein>
    <submittedName>
        <fullName evidence="1">Uncharacterized protein</fullName>
    </submittedName>
</protein>
<evidence type="ECO:0000313" key="2">
    <source>
        <dbReference type="Proteomes" id="UP000054217"/>
    </source>
</evidence>
<dbReference type="Proteomes" id="UP000054217">
    <property type="component" value="Unassembled WGS sequence"/>
</dbReference>
<dbReference type="InParanoid" id="A0A0C3IA26"/>
<dbReference type="HOGENOM" id="CLU_2307167_0_0_1"/>
<dbReference type="EMBL" id="KN832124">
    <property type="protein sequence ID" value="KIN93937.1"/>
    <property type="molecule type" value="Genomic_DNA"/>
</dbReference>
<name>A0A0C3IA26_PISTI</name>
<proteinExistence type="predicted"/>
<accession>A0A0C3IA26</accession>
<organism evidence="1 2">
    <name type="scientific">Pisolithus tinctorius Marx 270</name>
    <dbReference type="NCBI Taxonomy" id="870435"/>
    <lineage>
        <taxon>Eukaryota</taxon>
        <taxon>Fungi</taxon>
        <taxon>Dikarya</taxon>
        <taxon>Basidiomycota</taxon>
        <taxon>Agaricomycotina</taxon>
        <taxon>Agaricomycetes</taxon>
        <taxon>Agaricomycetidae</taxon>
        <taxon>Boletales</taxon>
        <taxon>Sclerodermatineae</taxon>
        <taxon>Pisolithaceae</taxon>
        <taxon>Pisolithus</taxon>
    </lineage>
</organism>
<dbReference type="OrthoDB" id="3239511at2759"/>
<gene>
    <name evidence="1" type="ORF">M404DRAFT_35575</name>
</gene>
<keyword evidence="2" id="KW-1185">Reference proteome</keyword>
<sequence length="100" mass="11680">MSLVGVLLRTFQVPEDAVEEGKLSYTTLKHVIWHESFKKLLLEIEQYSKTGYTHTSSHDNITHWLFPGLMILSANFEEMQYTFFFLLELAILTQWPTIDA</sequence>
<reference evidence="1 2" key="1">
    <citation type="submission" date="2014-04" db="EMBL/GenBank/DDBJ databases">
        <authorList>
            <consortium name="DOE Joint Genome Institute"/>
            <person name="Kuo A."/>
            <person name="Kohler A."/>
            <person name="Costa M.D."/>
            <person name="Nagy L.G."/>
            <person name="Floudas D."/>
            <person name="Copeland A."/>
            <person name="Barry K.W."/>
            <person name="Cichocki N."/>
            <person name="Veneault-Fourrey C."/>
            <person name="LaButti K."/>
            <person name="Lindquist E.A."/>
            <person name="Lipzen A."/>
            <person name="Lundell T."/>
            <person name="Morin E."/>
            <person name="Murat C."/>
            <person name="Sun H."/>
            <person name="Tunlid A."/>
            <person name="Henrissat B."/>
            <person name="Grigoriev I.V."/>
            <person name="Hibbett D.S."/>
            <person name="Martin F."/>
            <person name="Nordberg H.P."/>
            <person name="Cantor M.N."/>
            <person name="Hua S.X."/>
        </authorList>
    </citation>
    <scope>NUCLEOTIDE SEQUENCE [LARGE SCALE GENOMIC DNA]</scope>
    <source>
        <strain evidence="1 2">Marx 270</strain>
    </source>
</reference>
<evidence type="ECO:0000313" key="1">
    <source>
        <dbReference type="EMBL" id="KIN93937.1"/>
    </source>
</evidence>
<reference evidence="2" key="2">
    <citation type="submission" date="2015-01" db="EMBL/GenBank/DDBJ databases">
        <title>Evolutionary Origins and Diversification of the Mycorrhizal Mutualists.</title>
        <authorList>
            <consortium name="DOE Joint Genome Institute"/>
            <consortium name="Mycorrhizal Genomics Consortium"/>
            <person name="Kohler A."/>
            <person name="Kuo A."/>
            <person name="Nagy L.G."/>
            <person name="Floudas D."/>
            <person name="Copeland A."/>
            <person name="Barry K.W."/>
            <person name="Cichocki N."/>
            <person name="Veneault-Fourrey C."/>
            <person name="LaButti K."/>
            <person name="Lindquist E.A."/>
            <person name="Lipzen A."/>
            <person name="Lundell T."/>
            <person name="Morin E."/>
            <person name="Murat C."/>
            <person name="Riley R."/>
            <person name="Ohm R."/>
            <person name="Sun H."/>
            <person name="Tunlid A."/>
            <person name="Henrissat B."/>
            <person name="Grigoriev I.V."/>
            <person name="Hibbett D.S."/>
            <person name="Martin F."/>
        </authorList>
    </citation>
    <scope>NUCLEOTIDE SEQUENCE [LARGE SCALE GENOMIC DNA]</scope>
    <source>
        <strain evidence="2">Marx 270</strain>
    </source>
</reference>
<dbReference type="AlphaFoldDB" id="A0A0C3IA26"/>